<reference evidence="2 3" key="1">
    <citation type="submission" date="2024-10" db="EMBL/GenBank/DDBJ databases">
        <title>Updated reference genomes for cyclostephanoid diatoms.</title>
        <authorList>
            <person name="Roberts W.R."/>
            <person name="Alverson A.J."/>
        </authorList>
    </citation>
    <scope>NUCLEOTIDE SEQUENCE [LARGE SCALE GENOMIC DNA]</scope>
    <source>
        <strain evidence="2 3">AJA276-08</strain>
    </source>
</reference>
<dbReference type="InterPro" id="IPR029058">
    <property type="entry name" value="AB_hydrolase_fold"/>
</dbReference>
<gene>
    <name evidence="2" type="ORF">ACHAW5_004609</name>
</gene>
<keyword evidence="3" id="KW-1185">Reference proteome</keyword>
<evidence type="ECO:0008006" key="4">
    <source>
        <dbReference type="Google" id="ProtNLM"/>
    </source>
</evidence>
<dbReference type="InterPro" id="IPR050266">
    <property type="entry name" value="AB_hydrolase_sf"/>
</dbReference>
<organism evidence="2 3">
    <name type="scientific">Stephanodiscus triporus</name>
    <dbReference type="NCBI Taxonomy" id="2934178"/>
    <lineage>
        <taxon>Eukaryota</taxon>
        <taxon>Sar</taxon>
        <taxon>Stramenopiles</taxon>
        <taxon>Ochrophyta</taxon>
        <taxon>Bacillariophyta</taxon>
        <taxon>Coscinodiscophyceae</taxon>
        <taxon>Thalassiosirophycidae</taxon>
        <taxon>Stephanodiscales</taxon>
        <taxon>Stephanodiscaceae</taxon>
        <taxon>Stephanodiscus</taxon>
    </lineage>
</organism>
<accession>A0ABD3QUB4</accession>
<evidence type="ECO:0000313" key="2">
    <source>
        <dbReference type="EMBL" id="KAL3803758.1"/>
    </source>
</evidence>
<sequence length="337" mass="36334">MRPDAIEFSNPLFYYFRSNVTQGHGLSGHKSVDGPPQLLAEYAYYVAELVEALQWGDENGGDDVGAGGSASTNDGSDNEGSGRQMTGSSFSDDDCAADNDSNSNHNNKIILVGHSMGSGVAVVLCAAFPEWFSALVLLEGGLVARNADDASRHVRAACQRRLRSNRTLFPNANVGGGNASPSRARVYGNLDAAIRARLSTTERMPGDQSLSYEAARDMVLRATVPAPAAASTSRSDDEDGPVVFRHDPRLQWPSLQYYTREQVEAFMRDVRSSDVPVCSLWATDGWPVDAWAEAAVKDALRPSRARRLGGSHHFHADPDTVGAVAGEVFAFLTERKL</sequence>
<proteinExistence type="predicted"/>
<dbReference type="Proteomes" id="UP001530315">
    <property type="component" value="Unassembled WGS sequence"/>
</dbReference>
<feature type="region of interest" description="Disordered" evidence="1">
    <location>
        <begin position="225"/>
        <end position="245"/>
    </location>
</feature>
<evidence type="ECO:0000313" key="3">
    <source>
        <dbReference type="Proteomes" id="UP001530315"/>
    </source>
</evidence>
<dbReference type="PANTHER" id="PTHR43798">
    <property type="entry name" value="MONOACYLGLYCEROL LIPASE"/>
    <property type="match status" value="1"/>
</dbReference>
<evidence type="ECO:0000256" key="1">
    <source>
        <dbReference type="SAM" id="MobiDB-lite"/>
    </source>
</evidence>
<dbReference type="EMBL" id="JALLAZ020000106">
    <property type="protein sequence ID" value="KAL3803758.1"/>
    <property type="molecule type" value="Genomic_DNA"/>
</dbReference>
<protein>
    <recommendedName>
        <fullName evidence="4">AB hydrolase-1 domain-containing protein</fullName>
    </recommendedName>
</protein>
<feature type="compositionally biased region" description="Polar residues" evidence="1">
    <location>
        <begin position="69"/>
        <end position="87"/>
    </location>
</feature>
<name>A0ABD3QUB4_9STRA</name>
<comment type="caution">
    <text evidence="2">The sequence shown here is derived from an EMBL/GenBank/DDBJ whole genome shotgun (WGS) entry which is preliminary data.</text>
</comment>
<feature type="region of interest" description="Disordered" evidence="1">
    <location>
        <begin position="58"/>
        <end position="99"/>
    </location>
</feature>
<dbReference type="SUPFAM" id="SSF53474">
    <property type="entry name" value="alpha/beta-Hydrolases"/>
    <property type="match status" value="1"/>
</dbReference>
<dbReference type="Gene3D" id="3.40.50.1820">
    <property type="entry name" value="alpha/beta hydrolase"/>
    <property type="match status" value="1"/>
</dbReference>
<dbReference type="PANTHER" id="PTHR43798:SF33">
    <property type="entry name" value="HYDROLASE, PUTATIVE (AFU_ORTHOLOGUE AFUA_2G14860)-RELATED"/>
    <property type="match status" value="1"/>
</dbReference>
<dbReference type="AlphaFoldDB" id="A0ABD3QUB4"/>